<dbReference type="GO" id="GO:0140359">
    <property type="term" value="F:ABC-type transporter activity"/>
    <property type="evidence" value="ECO:0007669"/>
    <property type="project" value="InterPro"/>
</dbReference>
<comment type="subcellular location">
    <subcellularLocation>
        <location evidence="8">Cell inner membrane</location>
        <topology evidence="8">Multi-pass membrane protein</topology>
    </subcellularLocation>
    <subcellularLocation>
        <location evidence="1">Cell membrane</location>
        <topology evidence="1">Multi-pass membrane protein</topology>
    </subcellularLocation>
</comment>
<reference evidence="10 11" key="1">
    <citation type="submission" date="2018-09" db="EMBL/GenBank/DDBJ databases">
        <authorList>
            <person name="Zhu H."/>
        </authorList>
    </citation>
    <scope>NUCLEOTIDE SEQUENCE [LARGE SCALE GENOMIC DNA]</scope>
    <source>
        <strain evidence="10 11">K1S02-6</strain>
    </source>
</reference>
<evidence type="ECO:0000313" key="11">
    <source>
        <dbReference type="Proteomes" id="UP000284021"/>
    </source>
</evidence>
<feature type="domain" description="ABC transmembrane type-2" evidence="9">
    <location>
        <begin position="141"/>
        <end position="372"/>
    </location>
</feature>
<dbReference type="PROSITE" id="PS51012">
    <property type="entry name" value="ABC_TM2"/>
    <property type="match status" value="1"/>
</dbReference>
<dbReference type="Proteomes" id="UP000284021">
    <property type="component" value="Unassembled WGS sequence"/>
</dbReference>
<protein>
    <recommendedName>
        <fullName evidence="8">Transport permease protein</fullName>
    </recommendedName>
</protein>
<dbReference type="PRINTS" id="PR00164">
    <property type="entry name" value="ABC2TRNSPORT"/>
</dbReference>
<evidence type="ECO:0000256" key="5">
    <source>
        <dbReference type="ARBA" id="ARBA00022692"/>
    </source>
</evidence>
<evidence type="ECO:0000256" key="3">
    <source>
        <dbReference type="ARBA" id="ARBA00022448"/>
    </source>
</evidence>
<dbReference type="RefSeq" id="WP_119952713.1">
    <property type="nucleotide sequence ID" value="NZ_QYUR01000002.1"/>
</dbReference>
<evidence type="ECO:0000256" key="2">
    <source>
        <dbReference type="ARBA" id="ARBA00007783"/>
    </source>
</evidence>
<dbReference type="Gene3D" id="3.40.1710.10">
    <property type="entry name" value="abc type-2 transporter like domain"/>
    <property type="match status" value="1"/>
</dbReference>
<feature type="transmembrane region" description="Helical" evidence="8">
    <location>
        <begin position="21"/>
        <end position="42"/>
    </location>
</feature>
<evidence type="ECO:0000256" key="4">
    <source>
        <dbReference type="ARBA" id="ARBA00022475"/>
    </source>
</evidence>
<dbReference type="OrthoDB" id="9808686at2"/>
<name>A0A418XIS0_9PSED</name>
<evidence type="ECO:0000256" key="7">
    <source>
        <dbReference type="ARBA" id="ARBA00023136"/>
    </source>
</evidence>
<sequence length="374" mass="41437">MNLRRIIAIVRKELRQLRRDRLTFAMIAGIPILQLVLFGYAINMDVRGLDAAVLDQANTARSREVIAEIASSRVLNLRYRLSSPQQIDHLLRQGRISVALVVPADFEARLERGPAQRQGRPSQSGLLQERRPLQLVVDGSDQTVQAAARQLANYPLPNWSLSAGVEVVNFYNPERVAALNTVPGLIGVILTMTLVMFTAITLVRERERGNMEMLIATPLSPWELTIGKVLPFIAIGLVQMSLVLLFGKALFTVPVRGSLGELYLATLLFIVASLGLGVFLSTLAKTQFQAMQMAFFTFLPQILLSGFMFPFAGMPRLAQQLAELLPLTHYLRLARGIMLRGAGLAELWVELAALGLFAVLMFSIAVTRVHKRLD</sequence>
<dbReference type="Pfam" id="PF12698">
    <property type="entry name" value="ABC2_membrane_3"/>
    <property type="match status" value="1"/>
</dbReference>
<dbReference type="AlphaFoldDB" id="A0A418XIS0"/>
<organism evidence="10 11">
    <name type="scientific">Pseudomonas cavernicola</name>
    <dbReference type="NCBI Taxonomy" id="2320866"/>
    <lineage>
        <taxon>Bacteria</taxon>
        <taxon>Pseudomonadati</taxon>
        <taxon>Pseudomonadota</taxon>
        <taxon>Gammaproteobacteria</taxon>
        <taxon>Pseudomonadales</taxon>
        <taxon>Pseudomonadaceae</taxon>
        <taxon>Pseudomonas</taxon>
    </lineage>
</organism>
<gene>
    <name evidence="10" type="ORF">D3879_03555</name>
</gene>
<feature type="transmembrane region" description="Helical" evidence="8">
    <location>
        <begin position="293"/>
        <end position="312"/>
    </location>
</feature>
<keyword evidence="6 8" id="KW-1133">Transmembrane helix</keyword>
<feature type="transmembrane region" description="Helical" evidence="8">
    <location>
        <begin position="262"/>
        <end position="281"/>
    </location>
</feature>
<dbReference type="InterPro" id="IPR000412">
    <property type="entry name" value="ABC_2_transport"/>
</dbReference>
<keyword evidence="5 8" id="KW-0812">Transmembrane</keyword>
<feature type="transmembrane region" description="Helical" evidence="8">
    <location>
        <begin position="182"/>
        <end position="203"/>
    </location>
</feature>
<dbReference type="PANTHER" id="PTHR30294:SF29">
    <property type="entry name" value="MULTIDRUG ABC TRANSPORTER PERMEASE YBHS-RELATED"/>
    <property type="match status" value="1"/>
</dbReference>
<keyword evidence="7 8" id="KW-0472">Membrane</keyword>
<feature type="transmembrane region" description="Helical" evidence="8">
    <location>
        <begin position="229"/>
        <end position="250"/>
    </location>
</feature>
<accession>A0A418XIS0</accession>
<dbReference type="EMBL" id="QYUR01000002">
    <property type="protein sequence ID" value="RJG12383.1"/>
    <property type="molecule type" value="Genomic_DNA"/>
</dbReference>
<evidence type="ECO:0000256" key="6">
    <source>
        <dbReference type="ARBA" id="ARBA00022989"/>
    </source>
</evidence>
<dbReference type="PANTHER" id="PTHR30294">
    <property type="entry name" value="MEMBRANE COMPONENT OF ABC TRANSPORTER YHHJ-RELATED"/>
    <property type="match status" value="1"/>
</dbReference>
<evidence type="ECO:0000256" key="1">
    <source>
        <dbReference type="ARBA" id="ARBA00004651"/>
    </source>
</evidence>
<evidence type="ECO:0000256" key="8">
    <source>
        <dbReference type="RuleBase" id="RU361157"/>
    </source>
</evidence>
<dbReference type="GO" id="GO:0043190">
    <property type="term" value="C:ATP-binding cassette (ABC) transporter complex"/>
    <property type="evidence" value="ECO:0007669"/>
    <property type="project" value="InterPro"/>
</dbReference>
<keyword evidence="3 8" id="KW-0813">Transport</keyword>
<keyword evidence="4 8" id="KW-1003">Cell membrane</keyword>
<dbReference type="InterPro" id="IPR051449">
    <property type="entry name" value="ABC-2_transporter_component"/>
</dbReference>
<comment type="caution">
    <text evidence="10">The sequence shown here is derived from an EMBL/GenBank/DDBJ whole genome shotgun (WGS) entry which is preliminary data.</text>
</comment>
<feature type="transmembrane region" description="Helical" evidence="8">
    <location>
        <begin position="347"/>
        <end position="366"/>
    </location>
</feature>
<evidence type="ECO:0000259" key="9">
    <source>
        <dbReference type="PROSITE" id="PS51012"/>
    </source>
</evidence>
<dbReference type="InterPro" id="IPR013525">
    <property type="entry name" value="ABC2_TM"/>
</dbReference>
<dbReference type="InterPro" id="IPR047817">
    <property type="entry name" value="ABC2_TM_bact-type"/>
</dbReference>
<proteinExistence type="inferred from homology"/>
<evidence type="ECO:0000313" key="10">
    <source>
        <dbReference type="EMBL" id="RJG12383.1"/>
    </source>
</evidence>
<keyword evidence="11" id="KW-1185">Reference proteome</keyword>
<comment type="similarity">
    <text evidence="2 8">Belongs to the ABC-2 integral membrane protein family.</text>
</comment>